<accession>A0ABW9ZV75</accession>
<dbReference type="InterPro" id="IPR011006">
    <property type="entry name" value="CheY-like_superfamily"/>
</dbReference>
<evidence type="ECO:0000313" key="5">
    <source>
        <dbReference type="Proteomes" id="UP000753802"/>
    </source>
</evidence>
<dbReference type="InterPro" id="IPR001789">
    <property type="entry name" value="Sig_transdc_resp-reg_receiver"/>
</dbReference>
<dbReference type="RefSeq" id="WP_161818442.1">
    <property type="nucleotide sequence ID" value="NZ_JAACJS010000012.1"/>
</dbReference>
<protein>
    <submittedName>
        <fullName evidence="4">Response regulator</fullName>
    </submittedName>
</protein>
<dbReference type="PANTHER" id="PTHR44591:SF3">
    <property type="entry name" value="RESPONSE REGULATORY DOMAIN-CONTAINING PROTEIN"/>
    <property type="match status" value="1"/>
</dbReference>
<comment type="caution">
    <text evidence="4">The sequence shown here is derived from an EMBL/GenBank/DDBJ whole genome shotgun (WGS) entry which is preliminary data.</text>
</comment>
<name>A0ABW9ZV75_9BACT</name>
<gene>
    <name evidence="4" type="ORF">GWC95_09385</name>
</gene>
<sequence length="112" mass="13098">MRTVLVVDDEIDFFLLIKDYLGQRDYQVFSANTLAEGWKMLEEKKFDVLLLDNNLPDGFGWKQAPEIQKRFPDLRITLISAYESIFLVTTLEGVPFRIMEKPVSLETLISYF</sequence>
<feature type="domain" description="Response regulatory" evidence="3">
    <location>
        <begin position="3"/>
        <end position="112"/>
    </location>
</feature>
<dbReference type="PANTHER" id="PTHR44591">
    <property type="entry name" value="STRESS RESPONSE REGULATOR PROTEIN 1"/>
    <property type="match status" value="1"/>
</dbReference>
<keyword evidence="1 2" id="KW-0597">Phosphoprotein</keyword>
<dbReference type="EMBL" id="JAACJS010000012">
    <property type="protein sequence ID" value="NCI50134.1"/>
    <property type="molecule type" value="Genomic_DNA"/>
</dbReference>
<dbReference type="CDD" id="cd00156">
    <property type="entry name" value="REC"/>
    <property type="match status" value="1"/>
</dbReference>
<dbReference type="Gene3D" id="3.40.50.2300">
    <property type="match status" value="1"/>
</dbReference>
<dbReference type="SUPFAM" id="SSF52172">
    <property type="entry name" value="CheY-like"/>
    <property type="match status" value="1"/>
</dbReference>
<organism evidence="4 5">
    <name type="scientific">Sediminibacterium roseum</name>
    <dbReference type="NCBI Taxonomy" id="1978412"/>
    <lineage>
        <taxon>Bacteria</taxon>
        <taxon>Pseudomonadati</taxon>
        <taxon>Bacteroidota</taxon>
        <taxon>Chitinophagia</taxon>
        <taxon>Chitinophagales</taxon>
        <taxon>Chitinophagaceae</taxon>
        <taxon>Sediminibacterium</taxon>
    </lineage>
</organism>
<evidence type="ECO:0000256" key="2">
    <source>
        <dbReference type="PROSITE-ProRule" id="PRU00169"/>
    </source>
</evidence>
<dbReference type="InterPro" id="IPR050595">
    <property type="entry name" value="Bact_response_regulator"/>
</dbReference>
<dbReference type="Pfam" id="PF00072">
    <property type="entry name" value="Response_reg"/>
    <property type="match status" value="1"/>
</dbReference>
<evidence type="ECO:0000313" key="4">
    <source>
        <dbReference type="EMBL" id="NCI50134.1"/>
    </source>
</evidence>
<dbReference type="Proteomes" id="UP000753802">
    <property type="component" value="Unassembled WGS sequence"/>
</dbReference>
<dbReference type="PROSITE" id="PS50110">
    <property type="entry name" value="RESPONSE_REGULATORY"/>
    <property type="match status" value="1"/>
</dbReference>
<evidence type="ECO:0000259" key="3">
    <source>
        <dbReference type="PROSITE" id="PS50110"/>
    </source>
</evidence>
<evidence type="ECO:0000256" key="1">
    <source>
        <dbReference type="ARBA" id="ARBA00022553"/>
    </source>
</evidence>
<keyword evidence="5" id="KW-1185">Reference proteome</keyword>
<feature type="modified residue" description="4-aspartylphosphate" evidence="2">
    <location>
        <position position="52"/>
    </location>
</feature>
<reference evidence="4 5" key="1">
    <citation type="submission" date="2020-01" db="EMBL/GenBank/DDBJ databases">
        <title>Genome analysis.</title>
        <authorList>
            <person name="Wu S."/>
            <person name="Wang G."/>
        </authorList>
    </citation>
    <scope>NUCLEOTIDE SEQUENCE [LARGE SCALE GENOMIC DNA]</scope>
    <source>
        <strain evidence="4 5">SYL130</strain>
    </source>
</reference>
<dbReference type="SMART" id="SM00448">
    <property type="entry name" value="REC"/>
    <property type="match status" value="1"/>
</dbReference>
<proteinExistence type="predicted"/>